<dbReference type="SUPFAM" id="SSF47565">
    <property type="entry name" value="Insect pheromone/odorant-binding proteins"/>
    <property type="match status" value="1"/>
</dbReference>
<gene>
    <name evidence="1" type="ORF">ILUMI_08058</name>
</gene>
<evidence type="ECO:0000313" key="2">
    <source>
        <dbReference type="Proteomes" id="UP000801492"/>
    </source>
</evidence>
<protein>
    <submittedName>
        <fullName evidence="1">Uncharacterized protein</fullName>
    </submittedName>
</protein>
<organism evidence="1 2">
    <name type="scientific">Ignelater luminosus</name>
    <name type="common">Cucubano</name>
    <name type="synonym">Pyrophorus luminosus</name>
    <dbReference type="NCBI Taxonomy" id="2038154"/>
    <lineage>
        <taxon>Eukaryota</taxon>
        <taxon>Metazoa</taxon>
        <taxon>Ecdysozoa</taxon>
        <taxon>Arthropoda</taxon>
        <taxon>Hexapoda</taxon>
        <taxon>Insecta</taxon>
        <taxon>Pterygota</taxon>
        <taxon>Neoptera</taxon>
        <taxon>Endopterygota</taxon>
        <taxon>Coleoptera</taxon>
        <taxon>Polyphaga</taxon>
        <taxon>Elateriformia</taxon>
        <taxon>Elateroidea</taxon>
        <taxon>Elateridae</taxon>
        <taxon>Agrypninae</taxon>
        <taxon>Pyrophorini</taxon>
        <taxon>Ignelater</taxon>
    </lineage>
</organism>
<keyword evidence="2" id="KW-1185">Reference proteome</keyword>
<dbReference type="Pfam" id="PF01395">
    <property type="entry name" value="PBP_GOBP"/>
    <property type="match status" value="1"/>
</dbReference>
<dbReference type="Gene3D" id="1.10.238.20">
    <property type="entry name" value="Pheromone/general odorant binding protein domain"/>
    <property type="match status" value="1"/>
</dbReference>
<dbReference type="EMBL" id="VTPC01003693">
    <property type="protein sequence ID" value="KAF2898116.1"/>
    <property type="molecule type" value="Genomic_DNA"/>
</dbReference>
<reference evidence="1" key="1">
    <citation type="submission" date="2019-08" db="EMBL/GenBank/DDBJ databases">
        <title>The genome of the North American firefly Photinus pyralis.</title>
        <authorList>
            <consortium name="Photinus pyralis genome working group"/>
            <person name="Fallon T.R."/>
            <person name="Sander Lower S.E."/>
            <person name="Weng J.-K."/>
        </authorList>
    </citation>
    <scope>NUCLEOTIDE SEQUENCE</scope>
    <source>
        <strain evidence="1">TRF0915ILg1</strain>
        <tissue evidence="1">Whole body</tissue>
    </source>
</reference>
<dbReference type="InterPro" id="IPR006170">
    <property type="entry name" value="PBP/GOBP"/>
</dbReference>
<accession>A0A8K0D717</accession>
<sequence length="212" mass="24586">MPLSIDTPGVKLLCAQHQDRFKWIETNETEIQFLTDDYLVIGGYEKGRRAVIGRFGLWFGWVVVDTDTERSTLKLYHEIAEMPFWKFSITVQVKFTKKNLENQDLECLKELNLAADFVVNSFDVYHFLQEGNSQLNGFVACSWKKSGYLNEDNSLNTNKMKTWLERDLIESLNKKNITVNDILDPCEYETGENVGDTAVKLYNCINRNLLSY</sequence>
<dbReference type="AlphaFoldDB" id="A0A8K0D717"/>
<proteinExistence type="predicted"/>
<dbReference type="GO" id="GO:0005549">
    <property type="term" value="F:odorant binding"/>
    <property type="evidence" value="ECO:0007669"/>
    <property type="project" value="InterPro"/>
</dbReference>
<evidence type="ECO:0000313" key="1">
    <source>
        <dbReference type="EMBL" id="KAF2898116.1"/>
    </source>
</evidence>
<dbReference type="InterPro" id="IPR036728">
    <property type="entry name" value="PBP_GOBP_sf"/>
</dbReference>
<dbReference type="CDD" id="cd23992">
    <property type="entry name" value="PBP_GOBP"/>
    <property type="match status" value="1"/>
</dbReference>
<dbReference type="Proteomes" id="UP000801492">
    <property type="component" value="Unassembled WGS sequence"/>
</dbReference>
<name>A0A8K0D717_IGNLU</name>
<dbReference type="OrthoDB" id="6738770at2759"/>
<comment type="caution">
    <text evidence="1">The sequence shown here is derived from an EMBL/GenBank/DDBJ whole genome shotgun (WGS) entry which is preliminary data.</text>
</comment>